<dbReference type="InterPro" id="IPR011035">
    <property type="entry name" value="Ribosomal_bL25/Gln-tRNA_synth"/>
</dbReference>
<evidence type="ECO:0000256" key="5">
    <source>
        <dbReference type="ARBA" id="ARBA00022840"/>
    </source>
</evidence>
<evidence type="ECO:0000256" key="9">
    <source>
        <dbReference type="RuleBase" id="RU363037"/>
    </source>
</evidence>
<dbReference type="InterPro" id="IPR001412">
    <property type="entry name" value="aa-tRNA-synth_I_CS"/>
</dbReference>
<dbReference type="PANTHER" id="PTHR43097:SF4">
    <property type="entry name" value="GLUTAMINE--TRNA LIGASE"/>
    <property type="match status" value="1"/>
</dbReference>
<dbReference type="SUPFAM" id="SSF50715">
    <property type="entry name" value="Ribosomal protein L25-like"/>
    <property type="match status" value="1"/>
</dbReference>
<dbReference type="Gene3D" id="2.40.240.10">
    <property type="entry name" value="Ribosomal Protein L25, Chain P"/>
    <property type="match status" value="2"/>
</dbReference>
<sequence length="714" mass="81393">MESTPAESKCLAERPVAPANPPEKKEAERKEKKEKKEKEKKEKKEKKKENKAKAPKAPAAPKPKREPPPPSDPEQMFKVGFLADVYEERPEKHVVTRFPPEPNGYLHIGHSKAIAINFGFAKYHGGVCNLRFDDTNPAGEKQEYFESIKDIVQWLGFKPYTITHSSDNFDRLYELAEELIKKDGAYVCHCSKAEIEAQRGGGKGKGHARYSCPHRNRPIEESLTEFRAMRDGKYKPMEASLRMKQDIENNPNPQMWDLAAYRILDEKESHHFRTGDKWKIYPTYDFTHCLCDSFENITHSLCTTEFENSRESYDWLVDKLGLYKPMQREYGRLNLTGTVMSKRKLNQLVKEGYVRGWDDPRLYTLISLRRRGIPPGAILSFINELGVTKNLINIEIARFEQAIRSYLEFSVPRLMMVLDPILVVIDDLPDDYVEMIEQPFSPKDPSFGSHQIPFTKRVYIDRSDFREEDSPDYFRMAPGKLVGLLKAPYPVVATSYEKDPETGLVNLIHARFEKPADGAAPKKPKAFIQWVADSPAHNSPVKAEARVFHPLFKSANPSAHPSGNFINDINPHSEDIYPNAMVEVGFHDIRRRAPWPAQGGGEHNPGEEKETEGSVALGPESVRFQAMRIAYFAMDKDTTDEKVVLNRIVPLKEEFFHVNHLACRSPPFFPPCQPSLVAVGSELQNRRLLRGNTAAEISESAPSFRSNVFSRPAH</sequence>
<evidence type="ECO:0000256" key="2">
    <source>
        <dbReference type="ARBA" id="ARBA00012836"/>
    </source>
</evidence>
<keyword evidence="3 9" id="KW-0436">Ligase</keyword>
<evidence type="ECO:0000256" key="6">
    <source>
        <dbReference type="ARBA" id="ARBA00022917"/>
    </source>
</evidence>
<dbReference type="GO" id="GO:0005524">
    <property type="term" value="F:ATP binding"/>
    <property type="evidence" value="ECO:0007669"/>
    <property type="project" value="UniProtKB-KW"/>
</dbReference>
<evidence type="ECO:0000256" key="3">
    <source>
        <dbReference type="ARBA" id="ARBA00022598"/>
    </source>
</evidence>
<dbReference type="PANTHER" id="PTHR43097">
    <property type="entry name" value="GLUTAMINE-TRNA LIGASE"/>
    <property type="match status" value="1"/>
</dbReference>
<dbReference type="FunFam" id="2.40.240.10:FF:000015">
    <property type="entry name" value="Glutaminyl-tRNA synthetase"/>
    <property type="match status" value="1"/>
</dbReference>
<dbReference type="EC" id="6.1.1.18" evidence="2"/>
<evidence type="ECO:0000259" key="11">
    <source>
        <dbReference type="Pfam" id="PF00749"/>
    </source>
</evidence>
<dbReference type="Pfam" id="PF03950">
    <property type="entry name" value="tRNA-synt_1c_C"/>
    <property type="match status" value="1"/>
</dbReference>
<dbReference type="GO" id="GO:0004819">
    <property type="term" value="F:glutamine-tRNA ligase activity"/>
    <property type="evidence" value="ECO:0007669"/>
    <property type="project" value="UniProtKB-EC"/>
</dbReference>
<accession>A0A507QUQ9</accession>
<dbReference type="FunFam" id="3.40.50.620:FF:000183">
    <property type="entry name" value="Glutaminyl-tRNA synthetase"/>
    <property type="match status" value="1"/>
</dbReference>
<dbReference type="STRING" id="5098.A0A507QUQ9"/>
<feature type="region of interest" description="Disordered" evidence="10">
    <location>
        <begin position="1"/>
        <end position="76"/>
    </location>
</feature>
<evidence type="ECO:0000256" key="7">
    <source>
        <dbReference type="ARBA" id="ARBA00023146"/>
    </source>
</evidence>
<feature type="domain" description="Glutamyl/glutaminyl-tRNA synthetase class Ib anti-codon binding" evidence="12">
    <location>
        <begin position="412"/>
        <end position="511"/>
    </location>
</feature>
<evidence type="ECO:0000313" key="13">
    <source>
        <dbReference type="EMBL" id="TQB71123.1"/>
    </source>
</evidence>
<keyword evidence="6 9" id="KW-0648">Protein biosynthesis</keyword>
<keyword evidence="5 9" id="KW-0067">ATP-binding</keyword>
<dbReference type="InterPro" id="IPR020059">
    <property type="entry name" value="Glu/Gln-tRNA-synth_Ib_codon-bd"/>
</dbReference>
<dbReference type="InterPro" id="IPR050132">
    <property type="entry name" value="Gln/Glu-tRNA_Ligase"/>
</dbReference>
<protein>
    <recommendedName>
        <fullName evidence="2">glutamine--tRNA ligase</fullName>
        <ecNumber evidence="2">6.1.1.18</ecNumber>
    </recommendedName>
</protein>
<keyword evidence="7 9" id="KW-0030">Aminoacyl-tRNA synthetase</keyword>
<dbReference type="InterPro" id="IPR020056">
    <property type="entry name" value="Rbsml_bL25/Gln-tRNA_synth_N"/>
</dbReference>
<comment type="catalytic activity">
    <reaction evidence="8">
        <text>tRNA(Gln) + L-glutamine + ATP = L-glutaminyl-tRNA(Gln) + AMP + diphosphate</text>
        <dbReference type="Rhea" id="RHEA:20121"/>
        <dbReference type="Rhea" id="RHEA-COMP:9662"/>
        <dbReference type="Rhea" id="RHEA-COMP:9681"/>
        <dbReference type="ChEBI" id="CHEBI:30616"/>
        <dbReference type="ChEBI" id="CHEBI:33019"/>
        <dbReference type="ChEBI" id="CHEBI:58359"/>
        <dbReference type="ChEBI" id="CHEBI:78442"/>
        <dbReference type="ChEBI" id="CHEBI:78521"/>
        <dbReference type="ChEBI" id="CHEBI:456215"/>
        <dbReference type="EC" id="6.1.1.18"/>
    </reaction>
</comment>
<dbReference type="GO" id="GO:0006425">
    <property type="term" value="P:glutaminyl-tRNA aminoacylation"/>
    <property type="evidence" value="ECO:0007669"/>
    <property type="project" value="InterPro"/>
</dbReference>
<dbReference type="PROSITE" id="PS00178">
    <property type="entry name" value="AA_TRNA_LIGASE_I"/>
    <property type="match status" value="1"/>
</dbReference>
<reference evidence="13 14" key="1">
    <citation type="submission" date="2019-06" db="EMBL/GenBank/DDBJ databases">
        <title>Wine fermentation using esterase from Monascus purpureus.</title>
        <authorList>
            <person name="Geng C."/>
            <person name="Zhang Y."/>
        </authorList>
    </citation>
    <scope>NUCLEOTIDE SEQUENCE [LARGE SCALE GENOMIC DNA]</scope>
    <source>
        <strain evidence="13">HQ1</strain>
    </source>
</reference>
<dbReference type="InterPro" id="IPR000924">
    <property type="entry name" value="Glu/Gln-tRNA-synth"/>
</dbReference>
<feature type="compositionally biased region" description="Basic and acidic residues" evidence="10">
    <location>
        <begin position="22"/>
        <end position="52"/>
    </location>
</feature>
<evidence type="ECO:0000259" key="12">
    <source>
        <dbReference type="Pfam" id="PF03950"/>
    </source>
</evidence>
<dbReference type="SUPFAM" id="SSF52374">
    <property type="entry name" value="Nucleotidylyl transferase"/>
    <property type="match status" value="1"/>
</dbReference>
<evidence type="ECO:0000256" key="4">
    <source>
        <dbReference type="ARBA" id="ARBA00022741"/>
    </source>
</evidence>
<dbReference type="GO" id="GO:0005829">
    <property type="term" value="C:cytosol"/>
    <property type="evidence" value="ECO:0007669"/>
    <property type="project" value="TreeGrafter"/>
</dbReference>
<organism evidence="13 14">
    <name type="scientific">Monascus purpureus</name>
    <name type="common">Red mold</name>
    <name type="synonym">Monascus anka</name>
    <dbReference type="NCBI Taxonomy" id="5098"/>
    <lineage>
        <taxon>Eukaryota</taxon>
        <taxon>Fungi</taxon>
        <taxon>Dikarya</taxon>
        <taxon>Ascomycota</taxon>
        <taxon>Pezizomycotina</taxon>
        <taxon>Eurotiomycetes</taxon>
        <taxon>Eurotiomycetidae</taxon>
        <taxon>Eurotiales</taxon>
        <taxon>Aspergillaceae</taxon>
        <taxon>Monascus</taxon>
    </lineage>
</organism>
<proteinExistence type="inferred from homology"/>
<comment type="caution">
    <text evidence="13">The sequence shown here is derived from an EMBL/GenBank/DDBJ whole genome shotgun (WGS) entry which is preliminary data.</text>
</comment>
<dbReference type="Pfam" id="PF00749">
    <property type="entry name" value="tRNA-synt_1c"/>
    <property type="match status" value="1"/>
</dbReference>
<evidence type="ECO:0000313" key="14">
    <source>
        <dbReference type="Proteomes" id="UP000319663"/>
    </source>
</evidence>
<dbReference type="Proteomes" id="UP000319663">
    <property type="component" value="Unassembled WGS sequence"/>
</dbReference>
<dbReference type="InterPro" id="IPR004514">
    <property type="entry name" value="Gln-tRNA-synth"/>
</dbReference>
<dbReference type="PRINTS" id="PR00987">
    <property type="entry name" value="TRNASYNTHGLU"/>
</dbReference>
<dbReference type="AlphaFoldDB" id="A0A507QUQ9"/>
<dbReference type="CDD" id="cd00807">
    <property type="entry name" value="GlnRS_core"/>
    <property type="match status" value="1"/>
</dbReference>
<gene>
    <name evidence="13" type="ORF">MPDQ_007779</name>
</gene>
<evidence type="ECO:0000256" key="10">
    <source>
        <dbReference type="SAM" id="MobiDB-lite"/>
    </source>
</evidence>
<feature type="domain" description="Glutamyl/glutaminyl-tRNA synthetase class Ib catalytic" evidence="11">
    <location>
        <begin position="94"/>
        <end position="408"/>
    </location>
</feature>
<dbReference type="InterPro" id="IPR020058">
    <property type="entry name" value="Glu/Gln-tRNA-synth_Ib_cat-dom"/>
</dbReference>
<feature type="region of interest" description="Disordered" evidence="10">
    <location>
        <begin position="593"/>
        <end position="617"/>
    </location>
</feature>
<dbReference type="Gene3D" id="3.40.50.620">
    <property type="entry name" value="HUPs"/>
    <property type="match status" value="1"/>
</dbReference>
<dbReference type="InterPro" id="IPR014729">
    <property type="entry name" value="Rossmann-like_a/b/a_fold"/>
</dbReference>
<evidence type="ECO:0000256" key="1">
    <source>
        <dbReference type="ARBA" id="ARBA00005594"/>
    </source>
</evidence>
<dbReference type="FunFam" id="2.40.240.10:FF:000007">
    <property type="entry name" value="Glutamine--tRNA ligase"/>
    <property type="match status" value="1"/>
</dbReference>
<evidence type="ECO:0000256" key="8">
    <source>
        <dbReference type="ARBA" id="ARBA00048270"/>
    </source>
</evidence>
<comment type="similarity">
    <text evidence="1 9">Belongs to the class-I aminoacyl-tRNA synthetase family.</text>
</comment>
<dbReference type="EMBL" id="VIFY01000088">
    <property type="protein sequence ID" value="TQB71123.1"/>
    <property type="molecule type" value="Genomic_DNA"/>
</dbReference>
<keyword evidence="14" id="KW-1185">Reference proteome</keyword>
<name>A0A507QUQ9_MONPU</name>
<keyword evidence="4 9" id="KW-0547">Nucleotide-binding</keyword>
<dbReference type="NCBIfam" id="TIGR00440">
    <property type="entry name" value="glnS"/>
    <property type="match status" value="1"/>
</dbReference>